<dbReference type="HOGENOM" id="CLU_007492_0_0_1"/>
<evidence type="ECO:0000313" key="3">
    <source>
        <dbReference type="EMBL" id="EAR96764.2"/>
    </source>
</evidence>
<dbReference type="AlphaFoldDB" id="Q23JU6"/>
<dbReference type="RefSeq" id="XP_001017009.2">
    <property type="nucleotide sequence ID" value="XM_001017009.2"/>
</dbReference>
<dbReference type="KEGG" id="tet:TTHERM_00860420"/>
<dbReference type="GeneID" id="7828510"/>
<keyword evidence="4" id="KW-1185">Reference proteome</keyword>
<keyword evidence="2" id="KW-0472">Membrane</keyword>
<name>Q23JU6_TETTS</name>
<reference evidence="4" key="1">
    <citation type="journal article" date="2006" name="PLoS Biol.">
        <title>Macronuclear genome sequence of the ciliate Tetrahymena thermophila, a model eukaryote.</title>
        <authorList>
            <person name="Eisen J.A."/>
            <person name="Coyne R.S."/>
            <person name="Wu M."/>
            <person name="Wu D."/>
            <person name="Thiagarajan M."/>
            <person name="Wortman J.R."/>
            <person name="Badger J.H."/>
            <person name="Ren Q."/>
            <person name="Amedeo P."/>
            <person name="Jones K.M."/>
            <person name="Tallon L.J."/>
            <person name="Delcher A.L."/>
            <person name="Salzberg S.L."/>
            <person name="Silva J.C."/>
            <person name="Haas B.J."/>
            <person name="Majoros W.H."/>
            <person name="Farzad M."/>
            <person name="Carlton J.M."/>
            <person name="Smith R.K. Jr."/>
            <person name="Garg J."/>
            <person name="Pearlman R.E."/>
            <person name="Karrer K.M."/>
            <person name="Sun L."/>
            <person name="Manning G."/>
            <person name="Elde N.C."/>
            <person name="Turkewitz A.P."/>
            <person name="Asai D.J."/>
            <person name="Wilkes D.E."/>
            <person name="Wang Y."/>
            <person name="Cai H."/>
            <person name="Collins K."/>
            <person name="Stewart B.A."/>
            <person name="Lee S.R."/>
            <person name="Wilamowska K."/>
            <person name="Weinberg Z."/>
            <person name="Ruzzo W.L."/>
            <person name="Wloga D."/>
            <person name="Gaertig J."/>
            <person name="Frankel J."/>
            <person name="Tsao C.-C."/>
            <person name="Gorovsky M.A."/>
            <person name="Keeling P.J."/>
            <person name="Waller R.F."/>
            <person name="Patron N.J."/>
            <person name="Cherry J.M."/>
            <person name="Stover N.A."/>
            <person name="Krieger C.J."/>
            <person name="del Toro C."/>
            <person name="Ryder H.F."/>
            <person name="Williamson S.C."/>
            <person name="Barbeau R.A."/>
            <person name="Hamilton E.P."/>
            <person name="Orias E."/>
        </authorList>
    </citation>
    <scope>NUCLEOTIDE SEQUENCE [LARGE SCALE GENOMIC DNA]</scope>
    <source>
        <strain evidence="4">SB210</strain>
    </source>
</reference>
<evidence type="ECO:0000256" key="1">
    <source>
        <dbReference type="SAM" id="MobiDB-lite"/>
    </source>
</evidence>
<keyword evidence="2" id="KW-0812">Transmembrane</keyword>
<keyword evidence="2" id="KW-1133">Transmembrane helix</keyword>
<proteinExistence type="predicted"/>
<feature type="compositionally biased region" description="Low complexity" evidence="1">
    <location>
        <begin position="366"/>
        <end position="376"/>
    </location>
</feature>
<feature type="transmembrane region" description="Helical" evidence="2">
    <location>
        <begin position="7"/>
        <end position="27"/>
    </location>
</feature>
<feature type="transmembrane region" description="Helical" evidence="2">
    <location>
        <begin position="286"/>
        <end position="304"/>
    </location>
</feature>
<feature type="compositionally biased region" description="Basic and acidic residues" evidence="1">
    <location>
        <begin position="379"/>
        <end position="395"/>
    </location>
</feature>
<feature type="region of interest" description="Disordered" evidence="1">
    <location>
        <begin position="366"/>
        <end position="395"/>
    </location>
</feature>
<evidence type="ECO:0000313" key="4">
    <source>
        <dbReference type="Proteomes" id="UP000009168"/>
    </source>
</evidence>
<dbReference type="EMBL" id="GG662682">
    <property type="protein sequence ID" value="EAR96764.2"/>
    <property type="molecule type" value="Genomic_DNA"/>
</dbReference>
<gene>
    <name evidence="3" type="ORF">TTHERM_00860420</name>
</gene>
<evidence type="ECO:0000256" key="2">
    <source>
        <dbReference type="SAM" id="Phobius"/>
    </source>
</evidence>
<protein>
    <submittedName>
        <fullName evidence="3">AMP-binding enzyme family protein</fullName>
    </submittedName>
</protein>
<accession>Q23JU6</accession>
<sequence>MKKGTLFGFLLSIFVILTTFSYFIYIIQQYTTNQIEPNFRSQSFISDGEIDIDLNSDLVAFKFDYGNNTVIYEANQKNKTYLVYYAFFYYQKLDKSDYIQLPVLQCTNPKLLGFYCLDLSVISNTTLVMNTSENILSQIQIYTYGCLDIDDLKTTAPDNCATQTEIDNMINGINAVMRFKLLTSQYNTQTQQNEDNYRNFLIYTIANQQIVTQMKTQKQITSVKQGLIVQTQSLYSSPISYTQSDSPIDRTYAAKYIGISSYCCLVLYMDEIVQQIQIQYPSLPQVFSFINSIFTFLMLLGILGRSVSQFSIKKDFFMLFLKNQYQDTYLQIMKENQLQNAEKEKDEDKYVEKNEYVFAENQYLQQQKETQTQGTQAIEGREGRGEEDEEVKRLDNTIPARKITVPTFSSKQKQSLDLESVSPFNINKIDKDNQQHKGFGAVAAQLDELSNKIQHDCSNHENNNVSQQQNLQINKFYQVQDSVLQEYQRGHGELLRNQFTEENYEFSPNKQSLLQSQFKKQSSLVSPSTYQSKLQQKIKKSTSLNTQIVKSIEEKMKNMENIHNKKLSDKLLQFIFKTRLFKKKKELVGGLKKSQLQQIESQINKELDIMNFVKDILFLKKAIMLVFDPDQLVALQLIGCSQHFLDQQLDDLESDPNQFENDTTLSFYEKQFAVSQSEKLQQHYMKRFLDKCTNKRNFNELDERILASLKN</sequence>
<dbReference type="InParanoid" id="Q23JU6"/>
<organism evidence="3 4">
    <name type="scientific">Tetrahymena thermophila (strain SB210)</name>
    <dbReference type="NCBI Taxonomy" id="312017"/>
    <lineage>
        <taxon>Eukaryota</taxon>
        <taxon>Sar</taxon>
        <taxon>Alveolata</taxon>
        <taxon>Ciliophora</taxon>
        <taxon>Intramacronucleata</taxon>
        <taxon>Oligohymenophorea</taxon>
        <taxon>Hymenostomatida</taxon>
        <taxon>Tetrahymenina</taxon>
        <taxon>Tetrahymenidae</taxon>
        <taxon>Tetrahymena</taxon>
    </lineage>
</organism>
<dbReference type="Proteomes" id="UP000009168">
    <property type="component" value="Unassembled WGS sequence"/>
</dbReference>